<evidence type="ECO:0000313" key="4">
    <source>
        <dbReference type="Proteomes" id="UP000825729"/>
    </source>
</evidence>
<dbReference type="Gene3D" id="2.120.10.80">
    <property type="entry name" value="Kelch-type beta propeller"/>
    <property type="match status" value="1"/>
</dbReference>
<protein>
    <recommendedName>
        <fullName evidence="5">F-box/kelch-repeat protein</fullName>
    </recommendedName>
</protein>
<reference evidence="3 4" key="1">
    <citation type="submission" date="2021-07" db="EMBL/GenBank/DDBJ databases">
        <title>The Aristolochia fimbriata genome: insights into angiosperm evolution, floral development and chemical biosynthesis.</title>
        <authorList>
            <person name="Jiao Y."/>
        </authorList>
    </citation>
    <scope>NUCLEOTIDE SEQUENCE [LARGE SCALE GENOMIC DNA]</scope>
    <source>
        <strain evidence="3">IBCAS-2021</strain>
        <tissue evidence="3">Leaf</tissue>
    </source>
</reference>
<evidence type="ECO:0000256" key="2">
    <source>
        <dbReference type="ARBA" id="ARBA00022737"/>
    </source>
</evidence>
<dbReference type="EMBL" id="JAINDJ010000005">
    <property type="protein sequence ID" value="KAG9446163.1"/>
    <property type="molecule type" value="Genomic_DNA"/>
</dbReference>
<dbReference type="InterPro" id="IPR006652">
    <property type="entry name" value="Kelch_1"/>
</dbReference>
<dbReference type="InterPro" id="IPR052439">
    <property type="entry name" value="F-box/Kelch-repeat"/>
</dbReference>
<dbReference type="Proteomes" id="UP000825729">
    <property type="component" value="Unassembled WGS sequence"/>
</dbReference>
<keyword evidence="1" id="KW-0880">Kelch repeat</keyword>
<evidence type="ECO:0000256" key="1">
    <source>
        <dbReference type="ARBA" id="ARBA00022441"/>
    </source>
</evidence>
<accession>A0AAV7EG10</accession>
<organism evidence="3 4">
    <name type="scientific">Aristolochia fimbriata</name>
    <name type="common">White veined hardy Dutchman's pipe vine</name>
    <dbReference type="NCBI Taxonomy" id="158543"/>
    <lineage>
        <taxon>Eukaryota</taxon>
        <taxon>Viridiplantae</taxon>
        <taxon>Streptophyta</taxon>
        <taxon>Embryophyta</taxon>
        <taxon>Tracheophyta</taxon>
        <taxon>Spermatophyta</taxon>
        <taxon>Magnoliopsida</taxon>
        <taxon>Magnoliidae</taxon>
        <taxon>Piperales</taxon>
        <taxon>Aristolochiaceae</taxon>
        <taxon>Aristolochia</taxon>
    </lineage>
</organism>
<comment type="caution">
    <text evidence="3">The sequence shown here is derived from an EMBL/GenBank/DDBJ whole genome shotgun (WGS) entry which is preliminary data.</text>
</comment>
<dbReference type="CDD" id="cd22152">
    <property type="entry name" value="F-box_AtAFR-like"/>
    <property type="match status" value="1"/>
</dbReference>
<keyword evidence="2" id="KW-0677">Repeat</keyword>
<gene>
    <name evidence="3" type="ORF">H6P81_012291</name>
</gene>
<keyword evidence="4" id="KW-1185">Reference proteome</keyword>
<dbReference type="GO" id="GO:0005634">
    <property type="term" value="C:nucleus"/>
    <property type="evidence" value="ECO:0007669"/>
    <property type="project" value="UniProtKB-ARBA"/>
</dbReference>
<dbReference type="PANTHER" id="PTHR46122">
    <property type="entry name" value="GALACTOSE OXIDASE/KELCH REPEAT PROTEIN-RELATED"/>
    <property type="match status" value="1"/>
</dbReference>
<dbReference type="Pfam" id="PF01344">
    <property type="entry name" value="Kelch_1"/>
    <property type="match status" value="2"/>
</dbReference>
<evidence type="ECO:0000313" key="3">
    <source>
        <dbReference type="EMBL" id="KAG9446163.1"/>
    </source>
</evidence>
<dbReference type="SUPFAM" id="SSF117281">
    <property type="entry name" value="Kelch motif"/>
    <property type="match status" value="1"/>
</dbReference>
<dbReference type="AlphaFoldDB" id="A0AAV7EG10"/>
<dbReference type="PANTHER" id="PTHR46122:SF5">
    <property type="entry name" value="F-BOX DOMAIN-CONTAINING PROTEIN"/>
    <property type="match status" value="1"/>
</dbReference>
<dbReference type="SMART" id="SM00612">
    <property type="entry name" value="Kelch"/>
    <property type="match status" value="2"/>
</dbReference>
<evidence type="ECO:0008006" key="5">
    <source>
        <dbReference type="Google" id="ProtNLM"/>
    </source>
</evidence>
<sequence length="439" mass="49326">MEKFLKMDVLDEERRPQDADYSYIPSLNDELALLILARVPRSEYAKLSYVNKRYLDLLRSRFLYEIRREIGIGEPLVFVLADGEPIWRALDPRLGAFRQLPPLPSDPCFMSGDKESFCAGTHLLVSGREIDGLVIWRYELDADTWFKSPPMISPRCLFASAGSGRFAYVAGGIGVGHARGVLNTAERYDSKNKSWNPLPEMKKPRKLCSGCFMDNKFYALGGKGEDGGDLFCGEFYDAENRTWELVPDMMKDTSSPSSPPLVAVVNNELYTLDAASNKVKMYLKKTNSWKDMGEVPVRADRSRGWGVAFKSLGSELLVIGGASTSVLSQGILALDFLQRIRSIKNAVQEVLFKNLIHCGLLMLAPLLGSCGLGRNRKNFFCKSHSWSLMHKLVLNMTFLEILWKVSDSFLSCSNGNWRGILDYGGSQRQQRLVASRKHC</sequence>
<proteinExistence type="predicted"/>
<dbReference type="InterPro" id="IPR015915">
    <property type="entry name" value="Kelch-typ_b-propeller"/>
</dbReference>
<name>A0AAV7EG10_ARIFI</name>